<feature type="domain" description="Aldehyde dehydrogenase" evidence="1">
    <location>
        <begin position="11"/>
        <end position="62"/>
    </location>
</feature>
<dbReference type="AlphaFoldDB" id="B7QMS3"/>
<protein>
    <submittedName>
        <fullName evidence="2 3">Aldehyde dehydrogenase, putative</fullName>
        <ecNumber evidence="2">1.2.1.36</ecNumber>
    </submittedName>
</protein>
<dbReference type="Proteomes" id="UP000001555">
    <property type="component" value="Unassembled WGS sequence"/>
</dbReference>
<keyword evidence="2" id="KW-0560">Oxidoreductase</keyword>
<dbReference type="InParanoid" id="B7QMS3"/>
<evidence type="ECO:0000259" key="1">
    <source>
        <dbReference type="Pfam" id="PF00171"/>
    </source>
</evidence>
<dbReference type="HOGENOM" id="CLU_2852202_0_0_1"/>
<dbReference type="Gene3D" id="3.40.605.10">
    <property type="entry name" value="Aldehyde Dehydrogenase, Chain A, domain 1"/>
    <property type="match status" value="1"/>
</dbReference>
<dbReference type="PANTHER" id="PTHR11699">
    <property type="entry name" value="ALDEHYDE DEHYDROGENASE-RELATED"/>
    <property type="match status" value="1"/>
</dbReference>
<gene>
    <name evidence="2" type="ORF">IscW_ISCW015284</name>
</gene>
<dbReference type="EnsemblMetazoa" id="ISCW015284-RA">
    <property type="protein sequence ID" value="ISCW015284-PA"/>
    <property type="gene ID" value="ISCW015284"/>
</dbReference>
<dbReference type="EC" id="1.2.1.36" evidence="2"/>
<sequence length="65" mass="7354">MPAIRNPEIKFTKEDIDEAVKAARAAFKRGSPWRTMNASKRGQLLNKLADLLEENIDYLAVTLHS</sequence>
<evidence type="ECO:0000313" key="4">
    <source>
        <dbReference type="Proteomes" id="UP000001555"/>
    </source>
</evidence>
<dbReference type="VEuPathDB" id="VectorBase:ISCI015284"/>
<dbReference type="EMBL" id="ABJB010124274">
    <property type="status" value="NOT_ANNOTATED_CDS"/>
    <property type="molecule type" value="Genomic_DNA"/>
</dbReference>
<dbReference type="SUPFAM" id="SSF53720">
    <property type="entry name" value="ALDH-like"/>
    <property type="match status" value="1"/>
</dbReference>
<dbReference type="GO" id="GO:0001758">
    <property type="term" value="F:retinal dehydrogenase (NAD+) activity"/>
    <property type="evidence" value="ECO:0007669"/>
    <property type="project" value="UniProtKB-EC"/>
</dbReference>
<dbReference type="Pfam" id="PF00171">
    <property type="entry name" value="Aldedh"/>
    <property type="match status" value="1"/>
</dbReference>
<dbReference type="STRING" id="6945.B7QMS3"/>
<reference evidence="2 4" key="1">
    <citation type="submission" date="2008-03" db="EMBL/GenBank/DDBJ databases">
        <title>Annotation of Ixodes scapularis.</title>
        <authorList>
            <consortium name="Ixodes scapularis Genome Project Consortium"/>
            <person name="Caler E."/>
            <person name="Hannick L.I."/>
            <person name="Bidwell S."/>
            <person name="Joardar V."/>
            <person name="Thiagarajan M."/>
            <person name="Amedeo P."/>
            <person name="Galinsky K.J."/>
            <person name="Schobel S."/>
            <person name="Inman J."/>
            <person name="Hostetler J."/>
            <person name="Miller J."/>
            <person name="Hammond M."/>
            <person name="Megy K."/>
            <person name="Lawson D."/>
            <person name="Kodira C."/>
            <person name="Sutton G."/>
            <person name="Meyer J."/>
            <person name="Hill C.A."/>
            <person name="Birren B."/>
            <person name="Nene V."/>
            <person name="Collins F."/>
            <person name="Alarcon-Chaidez F."/>
            <person name="Wikel S."/>
            <person name="Strausberg R."/>
        </authorList>
    </citation>
    <scope>NUCLEOTIDE SEQUENCE [LARGE SCALE GENOMIC DNA]</scope>
    <source>
        <strain evidence="4">Wikel</strain>
        <strain evidence="2">Wikel colony</strain>
    </source>
</reference>
<evidence type="ECO:0000313" key="2">
    <source>
        <dbReference type="EMBL" id="EEC20145.1"/>
    </source>
</evidence>
<dbReference type="InterPro" id="IPR016162">
    <property type="entry name" value="Ald_DH_N"/>
</dbReference>
<dbReference type="EMBL" id="ABJB010560852">
    <property type="status" value="NOT_ANNOTATED_CDS"/>
    <property type="molecule type" value="Genomic_DNA"/>
</dbReference>
<keyword evidence="4" id="KW-1185">Reference proteome</keyword>
<accession>B7QMS3</accession>
<dbReference type="VEuPathDB" id="VectorBase:ISCW015284"/>
<proteinExistence type="predicted"/>
<dbReference type="EMBL" id="ABJB010694319">
    <property type="status" value="NOT_ANNOTATED_CDS"/>
    <property type="molecule type" value="Genomic_DNA"/>
</dbReference>
<dbReference type="InterPro" id="IPR015590">
    <property type="entry name" value="Aldehyde_DH_dom"/>
</dbReference>
<evidence type="ECO:0000313" key="3">
    <source>
        <dbReference type="EnsemblMetazoa" id="ISCW015284-PA"/>
    </source>
</evidence>
<reference evidence="3" key="2">
    <citation type="submission" date="2020-05" db="UniProtKB">
        <authorList>
            <consortium name="EnsemblMetazoa"/>
        </authorList>
    </citation>
    <scope>IDENTIFICATION</scope>
    <source>
        <strain evidence="3">wikel</strain>
    </source>
</reference>
<dbReference type="EMBL" id="DS972969">
    <property type="protein sequence ID" value="EEC20145.1"/>
    <property type="molecule type" value="Genomic_DNA"/>
</dbReference>
<organism>
    <name type="scientific">Ixodes scapularis</name>
    <name type="common">Black-legged tick</name>
    <name type="synonym">Deer tick</name>
    <dbReference type="NCBI Taxonomy" id="6945"/>
    <lineage>
        <taxon>Eukaryota</taxon>
        <taxon>Metazoa</taxon>
        <taxon>Ecdysozoa</taxon>
        <taxon>Arthropoda</taxon>
        <taxon>Chelicerata</taxon>
        <taxon>Arachnida</taxon>
        <taxon>Acari</taxon>
        <taxon>Parasitiformes</taxon>
        <taxon>Ixodida</taxon>
        <taxon>Ixodoidea</taxon>
        <taxon>Ixodidae</taxon>
        <taxon>Ixodinae</taxon>
        <taxon>Ixodes</taxon>
    </lineage>
</organism>
<dbReference type="InterPro" id="IPR016161">
    <property type="entry name" value="Ald_DH/histidinol_DH"/>
</dbReference>
<dbReference type="PaxDb" id="6945-B7QMS3"/>
<name>B7QMS3_IXOSC</name>